<comment type="catalytic activity">
    <reaction evidence="5">
        <text>a 4-saturated-(3S)-3-hydroxyacyl-CoA = a (3E)-enoyl-CoA + H2O</text>
        <dbReference type="Rhea" id="RHEA:20724"/>
        <dbReference type="ChEBI" id="CHEBI:15377"/>
        <dbReference type="ChEBI" id="CHEBI:58521"/>
        <dbReference type="ChEBI" id="CHEBI:137480"/>
        <dbReference type="EC" id="4.2.1.17"/>
    </reaction>
</comment>
<evidence type="ECO:0000256" key="3">
    <source>
        <dbReference type="ARBA" id="ARBA00022832"/>
    </source>
</evidence>
<dbReference type="InterPro" id="IPR019587">
    <property type="entry name" value="Polyketide_cyclase/dehydratase"/>
</dbReference>
<dbReference type="SUPFAM" id="SSF52096">
    <property type="entry name" value="ClpP/crotonase"/>
    <property type="match status" value="1"/>
</dbReference>
<evidence type="ECO:0000256" key="2">
    <source>
        <dbReference type="ARBA" id="ARBA00005254"/>
    </source>
</evidence>
<keyword evidence="3" id="KW-0276">Fatty acid metabolism</keyword>
<keyword evidence="8" id="KW-0456">Lyase</keyword>
<dbReference type="Gene3D" id="2.40.50.840">
    <property type="match status" value="1"/>
</dbReference>
<evidence type="ECO:0000256" key="4">
    <source>
        <dbReference type="ARBA" id="ARBA00023709"/>
    </source>
</evidence>
<dbReference type="SUPFAM" id="SSF53901">
    <property type="entry name" value="Thiolase-like"/>
    <property type="match status" value="1"/>
</dbReference>
<comment type="similarity">
    <text evidence="2 6">Belongs to the enoyl-CoA hydratase/isomerase family.</text>
</comment>
<dbReference type="EC" id="4.2.1.-" evidence="8"/>
<dbReference type="Pfam" id="PF10604">
    <property type="entry name" value="Polyketide_cyc2"/>
    <property type="match status" value="1"/>
</dbReference>
<dbReference type="GO" id="GO:0018812">
    <property type="term" value="F:3-hydroxyacyl-CoA dehydratase activity"/>
    <property type="evidence" value="ECO:0007669"/>
    <property type="project" value="RHEA"/>
</dbReference>
<sequence length="989" mass="103204">MVADVGGVPRMLKQARNQLRAVRQLTEAVAGDPRILRELAAGAFGRADSPAAASIDTDHVPPAGLAEFGKRAHAAKHLDAPAEAVAAYLTDPARFPEWLTMHAAFRGETPTGAYAGLEFGQQVKFMGLPADIAWTVTSAEPTAIALRGRGPMGLTLGFWLTVYPDGEGSLACFDAGLSGQPVEGPLGASLVRTLSEALRESLDRVPDQVAAAGSLPARRVTRKPVVHKASERTLAPNTPILVGAGQFVSHTPDSAADPATIAARALRLAATDAAAEESLLAAADAVFAVASASWQYRDMGALVAAAVGAHEADTVQSSRYGGDGGQLLINEAAQAISDGTYEMVLVTGAEAGATLAAAQRAGTEVAWPEQGPDVAPTRTAGIDREANNPAEIAAGLGAPIYMYALMESANRHRLGREPKQHLRAIGELWSRMSAVAAHNPNAWLPQEFTADELITATADNRMVSAPYTKLLCANLQVDMASGLILCSAAAAEAAGIPQDRWVFVHAGASAHDEWFVSERAELAASPAIRTIGAAALEHAGIGIDDLGPVDLYSCFPVAVQIAARELGLPVDDPDRPLSVTGGLTFGGGPGNNYGTHGVATMVEQLRAAPETFGLSTSLGWYVTKHAIGIYSATPPRQAYTHLRPIVDHPPARPVRQSYEGPAVVEAYTLPYDRDGRPEAAILSLLTPEGARVLLRSKESGFLDTLTDTDTLGLPVTVRGEQITIDGDRPIELPAPPPPPVLVRRRGPIMIITLNRPEVRNAVNHAMAVALERACDAFEADPALRVAVLTGADGYFSSGMDLKAMAGGEAPLTEGRGPLGLTGKPPAKPLIAAVEGPALAGGCELALAADLIVAASDSQFGIPEPKRGLIAAAGGVMRLRERLPRNIAMELALTGDPMPATKLAEFGLINVIAEPGGALSAALALAERIAVNAPLSVLGSKRIVDEAADWTAGEAFDRQSDIASPALFSEDAAEGVRAFAEKRDPVWKGR</sequence>
<comment type="catalytic activity">
    <reaction evidence="4">
        <text>a (3S)-3-hydroxyacyl-CoA = a (2E)-enoyl-CoA + H2O</text>
        <dbReference type="Rhea" id="RHEA:16105"/>
        <dbReference type="ChEBI" id="CHEBI:15377"/>
        <dbReference type="ChEBI" id="CHEBI:57318"/>
        <dbReference type="ChEBI" id="CHEBI:58856"/>
        <dbReference type="EC" id="4.2.1.17"/>
    </reaction>
</comment>
<evidence type="ECO:0000256" key="5">
    <source>
        <dbReference type="ARBA" id="ARBA00023717"/>
    </source>
</evidence>
<dbReference type="Gene3D" id="3.30.530.20">
    <property type="match status" value="1"/>
</dbReference>
<dbReference type="InterPro" id="IPR018376">
    <property type="entry name" value="Enoyl-CoA_hyd/isom_CS"/>
</dbReference>
<dbReference type="Proteomes" id="UP000290439">
    <property type="component" value="Chromosome"/>
</dbReference>
<dbReference type="InterPro" id="IPR001753">
    <property type="entry name" value="Enoyl-CoA_hydra/iso"/>
</dbReference>
<dbReference type="InterPro" id="IPR023393">
    <property type="entry name" value="START-like_dom_sf"/>
</dbReference>
<dbReference type="GO" id="GO:0016746">
    <property type="term" value="F:acyltransferase activity"/>
    <property type="evidence" value="ECO:0007669"/>
    <property type="project" value="InterPro"/>
</dbReference>
<dbReference type="CDD" id="cd07812">
    <property type="entry name" value="SRPBCC"/>
    <property type="match status" value="1"/>
</dbReference>
<dbReference type="GO" id="GO:0006631">
    <property type="term" value="P:fatty acid metabolic process"/>
    <property type="evidence" value="ECO:0007669"/>
    <property type="project" value="UniProtKB-KW"/>
</dbReference>
<dbReference type="CDD" id="cd06558">
    <property type="entry name" value="crotonase-like"/>
    <property type="match status" value="1"/>
</dbReference>
<dbReference type="NCBIfam" id="NF006100">
    <property type="entry name" value="PRK08252.1"/>
    <property type="match status" value="1"/>
</dbReference>
<evidence type="ECO:0000256" key="6">
    <source>
        <dbReference type="RuleBase" id="RU003707"/>
    </source>
</evidence>
<dbReference type="AlphaFoldDB" id="A0A4U8VVM3"/>
<dbReference type="PANTHER" id="PTHR43802">
    <property type="entry name" value="ENOYL-COA HYDRATASE"/>
    <property type="match status" value="1"/>
</dbReference>
<dbReference type="SUPFAM" id="SSF55961">
    <property type="entry name" value="Bet v1-like"/>
    <property type="match status" value="1"/>
</dbReference>
<dbReference type="InterPro" id="IPR014748">
    <property type="entry name" value="Enoyl-CoA_hydra_C"/>
</dbReference>
<evidence type="ECO:0000313" key="9">
    <source>
        <dbReference type="Proteomes" id="UP000290439"/>
    </source>
</evidence>
<evidence type="ECO:0000313" key="8">
    <source>
        <dbReference type="EMBL" id="VFA97382.1"/>
    </source>
</evidence>
<dbReference type="PANTHER" id="PTHR43802:SF1">
    <property type="entry name" value="IP11341P-RELATED"/>
    <property type="match status" value="1"/>
</dbReference>
<protein>
    <submittedName>
        <fullName evidence="8">Carnitinyl-CoA dehydratase</fullName>
        <ecNumber evidence="8">4.2.1.-</ecNumber>
    </submittedName>
</protein>
<dbReference type="InterPro" id="IPR040771">
    <property type="entry name" value="TLP1_add_C"/>
</dbReference>
<organism evidence="8 9">
    <name type="scientific">Nocardia cyriacigeorgica</name>
    <dbReference type="NCBI Taxonomy" id="135487"/>
    <lineage>
        <taxon>Bacteria</taxon>
        <taxon>Bacillati</taxon>
        <taxon>Actinomycetota</taxon>
        <taxon>Actinomycetes</taxon>
        <taxon>Mycobacteriales</taxon>
        <taxon>Nocardiaceae</taxon>
        <taxon>Nocardia</taxon>
    </lineage>
</organism>
<evidence type="ECO:0000259" key="7">
    <source>
        <dbReference type="Pfam" id="PF18313"/>
    </source>
</evidence>
<dbReference type="EMBL" id="LR215973">
    <property type="protein sequence ID" value="VFA97382.1"/>
    <property type="molecule type" value="Genomic_DNA"/>
</dbReference>
<keyword evidence="3" id="KW-0443">Lipid metabolism</keyword>
<proteinExistence type="inferred from homology"/>
<dbReference type="Gene3D" id="3.40.47.10">
    <property type="match status" value="1"/>
</dbReference>
<dbReference type="InterPro" id="IPR016039">
    <property type="entry name" value="Thiolase-like"/>
</dbReference>
<dbReference type="Gene3D" id="1.10.12.10">
    <property type="entry name" value="Lyase 2-enoyl-coa Hydratase, Chain A, domain 2"/>
    <property type="match status" value="1"/>
</dbReference>
<name>A0A4U8VVM3_9NOCA</name>
<dbReference type="InterPro" id="IPR029045">
    <property type="entry name" value="ClpP/crotonase-like_dom_sf"/>
</dbReference>
<feature type="domain" description="Thiolase-like protein type 1 additional C-terminal" evidence="7">
    <location>
        <begin position="643"/>
        <end position="718"/>
    </location>
</feature>
<reference evidence="8 9" key="1">
    <citation type="submission" date="2019-02" db="EMBL/GenBank/DDBJ databases">
        <authorList>
            <consortium name="Pathogen Informatics"/>
        </authorList>
    </citation>
    <scope>NUCLEOTIDE SEQUENCE [LARGE SCALE GENOMIC DNA]</scope>
    <source>
        <strain evidence="8 9">3012STDY6756504</strain>
    </source>
</reference>
<comment type="function">
    <text evidence="1">Could possibly oxidize fatty acids using specific components.</text>
</comment>
<dbReference type="PROSITE" id="PS00166">
    <property type="entry name" value="ENOYL_COA_HYDRATASE"/>
    <property type="match status" value="1"/>
</dbReference>
<gene>
    <name evidence="8" type="primary">caiD_1</name>
    <name evidence="8" type="ORF">NCTC10797_01145</name>
</gene>
<accession>A0A4U8VVM3</accession>
<dbReference type="Pfam" id="PF00378">
    <property type="entry name" value="ECH_1"/>
    <property type="match status" value="1"/>
</dbReference>
<dbReference type="Gene3D" id="3.90.226.10">
    <property type="entry name" value="2-enoyl-CoA Hydratase, Chain A, domain 1"/>
    <property type="match status" value="1"/>
</dbReference>
<evidence type="ECO:0000256" key="1">
    <source>
        <dbReference type="ARBA" id="ARBA00002994"/>
    </source>
</evidence>
<dbReference type="Pfam" id="PF18313">
    <property type="entry name" value="TLP1_add_C"/>
    <property type="match status" value="1"/>
</dbReference>